<accession>A0AAX4HYI3</accession>
<reference evidence="2" key="1">
    <citation type="journal article" date="2023" name="bioRxiv">
        <title>Complete genome of the Medicago anthracnose fungus, Colletotrichum destructivum, reveals a mini-chromosome-like region within a core chromosome.</title>
        <authorList>
            <person name="Lapalu N."/>
            <person name="Simon A."/>
            <person name="Lu A."/>
            <person name="Plaumann P.-L."/>
            <person name="Amselem J."/>
            <person name="Pigne S."/>
            <person name="Auger A."/>
            <person name="Koch C."/>
            <person name="Dallery J.-F."/>
            <person name="O'Connell R.J."/>
        </authorList>
    </citation>
    <scope>NUCLEOTIDE SEQUENCE [LARGE SCALE GENOMIC DNA]</scope>
    <source>
        <strain evidence="2">CBS 520.97</strain>
    </source>
</reference>
<dbReference type="Proteomes" id="UP001322277">
    <property type="component" value="Chromosome 1"/>
</dbReference>
<organism evidence="1 2">
    <name type="scientific">Colletotrichum destructivum</name>
    <dbReference type="NCBI Taxonomy" id="34406"/>
    <lineage>
        <taxon>Eukaryota</taxon>
        <taxon>Fungi</taxon>
        <taxon>Dikarya</taxon>
        <taxon>Ascomycota</taxon>
        <taxon>Pezizomycotina</taxon>
        <taxon>Sordariomycetes</taxon>
        <taxon>Hypocreomycetidae</taxon>
        <taxon>Glomerellales</taxon>
        <taxon>Glomerellaceae</taxon>
        <taxon>Colletotrichum</taxon>
        <taxon>Colletotrichum destructivum species complex</taxon>
    </lineage>
</organism>
<protein>
    <submittedName>
        <fullName evidence="1">Uncharacterized protein</fullName>
    </submittedName>
</protein>
<dbReference type="GeneID" id="87937291"/>
<gene>
    <name evidence="1" type="ORF">CDEST_00788</name>
</gene>
<evidence type="ECO:0000313" key="2">
    <source>
        <dbReference type="Proteomes" id="UP001322277"/>
    </source>
</evidence>
<dbReference type="RefSeq" id="XP_062772998.1">
    <property type="nucleotide sequence ID" value="XM_062916947.1"/>
</dbReference>
<dbReference type="KEGG" id="cdet:87937291"/>
<sequence length="105" mass="11604">MAVTRSHSRVDYAIHAAEAVHNARGVDKQVDPAPKLRQPALPTRHLVARRRTNRAMNKSWNPPNKLNKITHPKETIARIHAVLAGPGISDIGLMEMEPAPINSIL</sequence>
<dbReference type="EMBL" id="CP137305">
    <property type="protein sequence ID" value="WQF75774.1"/>
    <property type="molecule type" value="Genomic_DNA"/>
</dbReference>
<dbReference type="AlphaFoldDB" id="A0AAX4HYI3"/>
<proteinExistence type="predicted"/>
<evidence type="ECO:0000313" key="1">
    <source>
        <dbReference type="EMBL" id="WQF75774.1"/>
    </source>
</evidence>
<keyword evidence="2" id="KW-1185">Reference proteome</keyword>
<name>A0AAX4HYI3_9PEZI</name>